<evidence type="ECO:0000313" key="2">
    <source>
        <dbReference type="EMBL" id="GME77056.1"/>
    </source>
</evidence>
<comment type="caution">
    <text evidence="3">The sequence shown here is derived from an EMBL/GenBank/DDBJ whole genome shotgun (WGS) entry which is preliminary data.</text>
</comment>
<dbReference type="Pfam" id="PF06522">
    <property type="entry name" value="B12D"/>
    <property type="match status" value="1"/>
</dbReference>
<dbReference type="InterPro" id="IPR010530">
    <property type="entry name" value="B12D"/>
</dbReference>
<proteinExistence type="predicted"/>
<keyword evidence="1" id="KW-1133">Transmembrane helix</keyword>
<gene>
    <name evidence="3" type="ORF">Amon01_000817200</name>
    <name evidence="2" type="ORF">Amon01_000959700</name>
</gene>
<sequence length="73" mass="8028">MRASRVQYQAAKSSGGFLKNVPVELYPLFAACGVACVSAIYFSTKKLRTDQTLKLGRKAPVHEEKLIEAIAKE</sequence>
<evidence type="ECO:0000313" key="3">
    <source>
        <dbReference type="EMBL" id="GMG56103.1"/>
    </source>
</evidence>
<keyword evidence="4" id="KW-1185">Reference proteome</keyword>
<dbReference type="AlphaFoldDB" id="A0A9W6Z5A5"/>
<protein>
    <submittedName>
        <fullName evidence="3">Unnamed protein product</fullName>
    </submittedName>
</protein>
<organism evidence="3 4">
    <name type="scientific">Ambrosiozyma monospora</name>
    <name type="common">Yeast</name>
    <name type="synonym">Endomycopsis monosporus</name>
    <dbReference type="NCBI Taxonomy" id="43982"/>
    <lineage>
        <taxon>Eukaryota</taxon>
        <taxon>Fungi</taxon>
        <taxon>Dikarya</taxon>
        <taxon>Ascomycota</taxon>
        <taxon>Saccharomycotina</taxon>
        <taxon>Pichiomycetes</taxon>
        <taxon>Pichiales</taxon>
        <taxon>Pichiaceae</taxon>
        <taxon>Ambrosiozyma</taxon>
    </lineage>
</organism>
<evidence type="ECO:0000313" key="4">
    <source>
        <dbReference type="Proteomes" id="UP001165063"/>
    </source>
</evidence>
<dbReference type="EMBL" id="BSXU01012379">
    <property type="protein sequence ID" value="GME77056.1"/>
    <property type="molecule type" value="Genomic_DNA"/>
</dbReference>
<keyword evidence="1" id="KW-0812">Transmembrane</keyword>
<reference evidence="3" key="1">
    <citation type="submission" date="2023-04" db="EMBL/GenBank/DDBJ databases">
        <title>Ambrosiozyma monospora NBRC 1965.</title>
        <authorList>
            <person name="Ichikawa N."/>
            <person name="Sato H."/>
            <person name="Tonouchi N."/>
        </authorList>
    </citation>
    <scope>NUCLEOTIDE SEQUENCE</scope>
    <source>
        <strain evidence="3">NBRC 1965</strain>
    </source>
</reference>
<accession>A0A9W6Z5A5</accession>
<dbReference type="OrthoDB" id="202195at2759"/>
<dbReference type="Proteomes" id="UP001165063">
    <property type="component" value="Unassembled WGS sequence"/>
</dbReference>
<name>A0A9W6Z5A5_AMBMO</name>
<keyword evidence="1" id="KW-0472">Membrane</keyword>
<evidence type="ECO:0000256" key="1">
    <source>
        <dbReference type="SAM" id="Phobius"/>
    </source>
</evidence>
<feature type="transmembrane region" description="Helical" evidence="1">
    <location>
        <begin position="25"/>
        <end position="44"/>
    </location>
</feature>
<dbReference type="EMBL" id="BSXU01006897">
    <property type="protein sequence ID" value="GMG56103.1"/>
    <property type="molecule type" value="Genomic_DNA"/>
</dbReference>